<organism evidence="3 4">
    <name type="scientific">Actinidia rufa</name>
    <dbReference type="NCBI Taxonomy" id="165716"/>
    <lineage>
        <taxon>Eukaryota</taxon>
        <taxon>Viridiplantae</taxon>
        <taxon>Streptophyta</taxon>
        <taxon>Embryophyta</taxon>
        <taxon>Tracheophyta</taxon>
        <taxon>Spermatophyta</taxon>
        <taxon>Magnoliopsida</taxon>
        <taxon>eudicotyledons</taxon>
        <taxon>Gunneridae</taxon>
        <taxon>Pentapetalae</taxon>
        <taxon>asterids</taxon>
        <taxon>Ericales</taxon>
        <taxon>Actinidiaceae</taxon>
        <taxon>Actinidia</taxon>
    </lineage>
</organism>
<dbReference type="Pfam" id="PF04525">
    <property type="entry name" value="LOR"/>
    <property type="match status" value="1"/>
</dbReference>
<evidence type="ECO:0000313" key="3">
    <source>
        <dbReference type="EMBL" id="GFS38541.1"/>
    </source>
</evidence>
<dbReference type="InterPro" id="IPR025659">
    <property type="entry name" value="Tubby-like_C"/>
</dbReference>
<feature type="region of interest" description="Disordered" evidence="2">
    <location>
        <begin position="1"/>
        <end position="76"/>
    </location>
</feature>
<protein>
    <submittedName>
        <fullName evidence="3">LURP-one-like protein</fullName>
    </submittedName>
</protein>
<dbReference type="Gene3D" id="2.40.160.200">
    <property type="entry name" value="LURP1-related"/>
    <property type="match status" value="1"/>
</dbReference>
<dbReference type="OrthoDB" id="97518at2759"/>
<keyword evidence="4" id="KW-1185">Reference proteome</keyword>
<sequence>MEQQNYAPIPQTNPVARQSSAPPPQANPIPQQSYASTPLANSTEQQNYASLPQANPMPQQNYTPLPQVSRMPQQSYAPLPQANPMAIVGHQFCAPNTIDLAIVRKFWTVSHGYFEVTDVNGNPMFKVRGRALTRHANRVLLNTAGYPIITLRQKILSAHSRWQVFRGDSSDTKDLIFSAKTSSRFQSKTNLDVFLANNITEEVCDFKVKGNWSERSCVIYAGESSNIVAQMHKKLLGKSKFMVTVCPHVDHAFIVALIVILDEINSDD</sequence>
<feature type="compositionally biased region" description="Polar residues" evidence="2">
    <location>
        <begin position="34"/>
        <end position="76"/>
    </location>
</feature>
<evidence type="ECO:0000256" key="2">
    <source>
        <dbReference type="SAM" id="MobiDB-lite"/>
    </source>
</evidence>
<comment type="caution">
    <text evidence="3">The sequence shown here is derived from an EMBL/GenBank/DDBJ whole genome shotgun (WGS) entry which is preliminary data.</text>
</comment>
<accession>A0A7J0DMZ7</accession>
<evidence type="ECO:0000256" key="1">
    <source>
        <dbReference type="ARBA" id="ARBA00005437"/>
    </source>
</evidence>
<dbReference type="InterPro" id="IPR007612">
    <property type="entry name" value="LOR"/>
</dbReference>
<name>A0A7J0DMZ7_9ERIC</name>
<evidence type="ECO:0000313" key="4">
    <source>
        <dbReference type="Proteomes" id="UP000585474"/>
    </source>
</evidence>
<proteinExistence type="inferred from homology"/>
<comment type="similarity">
    <text evidence="1">Belongs to the LOR family.</text>
</comment>
<feature type="compositionally biased region" description="Polar residues" evidence="2">
    <location>
        <begin position="1"/>
        <end position="13"/>
    </location>
</feature>
<dbReference type="SUPFAM" id="SSF54518">
    <property type="entry name" value="Tubby C-terminal domain-like"/>
    <property type="match status" value="1"/>
</dbReference>
<dbReference type="PANTHER" id="PTHR31087">
    <property type="match status" value="1"/>
</dbReference>
<reference evidence="4" key="1">
    <citation type="submission" date="2019-07" db="EMBL/GenBank/DDBJ databases">
        <title>De Novo Assembly of kiwifruit Actinidia rufa.</title>
        <authorList>
            <person name="Sugita-Konishi S."/>
            <person name="Sato K."/>
            <person name="Mori E."/>
            <person name="Abe Y."/>
            <person name="Kisaki G."/>
            <person name="Hamano K."/>
            <person name="Suezawa K."/>
            <person name="Otani M."/>
            <person name="Fukuda T."/>
            <person name="Manabe T."/>
            <person name="Gomi K."/>
            <person name="Tabuchi M."/>
            <person name="Akimitsu K."/>
            <person name="Kataoka I."/>
        </authorList>
    </citation>
    <scope>NUCLEOTIDE SEQUENCE [LARGE SCALE GENOMIC DNA]</scope>
    <source>
        <strain evidence="4">cv. Fuchu</strain>
    </source>
</reference>
<dbReference type="EMBL" id="BJWL01000313">
    <property type="protein sequence ID" value="GFS38541.1"/>
    <property type="molecule type" value="Genomic_DNA"/>
</dbReference>
<dbReference type="InterPro" id="IPR038595">
    <property type="entry name" value="LOR_sf"/>
</dbReference>
<dbReference type="Proteomes" id="UP000585474">
    <property type="component" value="Unassembled WGS sequence"/>
</dbReference>
<dbReference type="PANTHER" id="PTHR31087:SF85">
    <property type="entry name" value="PROTEIN LURP-ONE-RELATED 7"/>
    <property type="match status" value="1"/>
</dbReference>
<dbReference type="AlphaFoldDB" id="A0A7J0DMZ7"/>
<gene>
    <name evidence="3" type="ORF">Acr_00g0058170</name>
</gene>